<dbReference type="OrthoDB" id="4313848at2"/>
<comment type="caution">
    <text evidence="2">The sequence shown here is derived from an EMBL/GenBank/DDBJ whole genome shotgun (WGS) entry which is preliminary data.</text>
</comment>
<evidence type="ECO:0000313" key="3">
    <source>
        <dbReference type="Proteomes" id="UP000050867"/>
    </source>
</evidence>
<organism evidence="2 3">
    <name type="scientific">Wenjunlia vitaminophila</name>
    <name type="common">Streptomyces vitaminophilus</name>
    <dbReference type="NCBI Taxonomy" id="76728"/>
    <lineage>
        <taxon>Bacteria</taxon>
        <taxon>Bacillati</taxon>
        <taxon>Actinomycetota</taxon>
        <taxon>Actinomycetes</taxon>
        <taxon>Kitasatosporales</taxon>
        <taxon>Streptomycetaceae</taxon>
        <taxon>Wenjunlia</taxon>
    </lineage>
</organism>
<accession>A0A0T6LRQ3</accession>
<feature type="coiled-coil region" evidence="1">
    <location>
        <begin position="140"/>
        <end position="188"/>
    </location>
</feature>
<sequence length="234" mass="24748">MSTSFQTPRPPTDPTNIPAAASLTTSNGVVWTLRARNAQGLALYAPATVRDCPRLVMATVAELAAHGVVSASDAAPEPAEPAADVRAPIIARTRVRRDDLDHVRARAAADREAYRAEMDERLAAEHRAHGAPVPASVQARIDARRAADGHREQIAQLEARCRRLDLGAQTLERECARLRDQLAAVRALLPTTPAPATADPVAEAYAAGEMTAWALVGDALGVELPAARPEGGDA</sequence>
<evidence type="ECO:0000256" key="1">
    <source>
        <dbReference type="SAM" id="Coils"/>
    </source>
</evidence>
<keyword evidence="3" id="KW-1185">Reference proteome</keyword>
<proteinExistence type="predicted"/>
<dbReference type="EMBL" id="LLZU01000018">
    <property type="protein sequence ID" value="KRV48807.1"/>
    <property type="molecule type" value="Genomic_DNA"/>
</dbReference>
<reference evidence="2 3" key="1">
    <citation type="submission" date="2015-10" db="EMBL/GenBank/DDBJ databases">
        <title>Draft genome sequence of pyrrolomycin-producing Streptomyces vitaminophilus.</title>
        <authorList>
            <person name="Graham D.E."/>
            <person name="Mahan K.M."/>
            <person name="Klingeman D.M."/>
            <person name="Hettich R.L."/>
            <person name="Parry R.J."/>
        </authorList>
    </citation>
    <scope>NUCLEOTIDE SEQUENCE [LARGE SCALE GENOMIC DNA]</scope>
    <source>
        <strain evidence="2 3">ATCC 31673</strain>
    </source>
</reference>
<name>A0A0T6LRQ3_WENVI</name>
<dbReference type="STRING" id="76728.AQ490_23350"/>
<dbReference type="RefSeq" id="WP_058032876.1">
    <property type="nucleotide sequence ID" value="NZ_LLZU01000018.1"/>
</dbReference>
<keyword evidence="1" id="KW-0175">Coiled coil</keyword>
<dbReference type="AlphaFoldDB" id="A0A0T6LRQ3"/>
<evidence type="ECO:0000313" key="2">
    <source>
        <dbReference type="EMBL" id="KRV48807.1"/>
    </source>
</evidence>
<dbReference type="Proteomes" id="UP000050867">
    <property type="component" value="Unassembled WGS sequence"/>
</dbReference>
<protein>
    <submittedName>
        <fullName evidence="2">Uncharacterized protein</fullName>
    </submittedName>
</protein>
<gene>
    <name evidence="2" type="ORF">AQ490_23350</name>
</gene>